<organism evidence="1 2">
    <name type="scientific">Flavobacterium phage vB_FspP_elemoD_13-5B</name>
    <dbReference type="NCBI Taxonomy" id="2743801"/>
    <lineage>
        <taxon>Viruses</taxon>
        <taxon>Duplodnaviria</taxon>
        <taxon>Heunggongvirae</taxon>
        <taxon>Uroviricota</taxon>
        <taxon>Caudoviricetes</taxon>
        <taxon>Elemovirus</taxon>
        <taxon>Elemovirus elemoD</taxon>
    </lineage>
</organism>
<evidence type="ECO:0000313" key="2">
    <source>
        <dbReference type="Proteomes" id="UP000514751"/>
    </source>
</evidence>
<name>A0A7D7F7I7_9CAUD</name>
<gene>
    <name evidence="1" type="ORF">elemo135B_phanotate30</name>
</gene>
<reference evidence="2" key="1">
    <citation type="submission" date="2020-05" db="EMBL/GenBank/DDBJ databases">
        <title>Genomics and ecology of novel Flavobacterium phages from the Baltic Sea.</title>
        <authorList>
            <person name="Hoetzinger M."/>
            <person name="Nilsson E."/>
            <person name="Holmfeldt K."/>
        </authorList>
    </citation>
    <scope>NUCLEOTIDE SEQUENCE [LARGE SCALE GENOMIC DNA]</scope>
</reference>
<proteinExistence type="predicted"/>
<evidence type="ECO:0000313" key="1">
    <source>
        <dbReference type="EMBL" id="QMP86981.1"/>
    </source>
</evidence>
<protein>
    <submittedName>
        <fullName evidence="1">Uncharacterized protein</fullName>
    </submittedName>
</protein>
<keyword evidence="2" id="KW-1185">Reference proteome</keyword>
<dbReference type="EMBL" id="MT497091">
    <property type="protein sequence ID" value="QMP86981.1"/>
    <property type="molecule type" value="Genomic_DNA"/>
</dbReference>
<accession>A0A7D7F7I7</accession>
<dbReference type="Proteomes" id="UP000514751">
    <property type="component" value="Segment"/>
</dbReference>
<sequence>MKNKLKLIALLIVALFLLAAAEKHCETKNKYYYEGQK</sequence>